<protein>
    <recommendedName>
        <fullName evidence="14">Cation efflux protein</fullName>
    </recommendedName>
</protein>
<evidence type="ECO:0000256" key="7">
    <source>
        <dbReference type="ARBA" id="ARBA00023136"/>
    </source>
</evidence>
<keyword evidence="13" id="KW-1185">Reference proteome</keyword>
<dbReference type="RefSeq" id="XP_065726332.1">
    <property type="nucleotide sequence ID" value="XM_065870260.1"/>
</dbReference>
<feature type="compositionally biased region" description="Basic residues" evidence="8">
    <location>
        <begin position="209"/>
        <end position="227"/>
    </location>
</feature>
<evidence type="ECO:0000313" key="12">
    <source>
        <dbReference type="EMBL" id="WVW84339.1"/>
    </source>
</evidence>
<feature type="transmembrane region" description="Helical" evidence="9">
    <location>
        <begin position="157"/>
        <end position="178"/>
    </location>
</feature>
<gene>
    <name evidence="12" type="ORF">I302_106373</name>
</gene>
<name>A0AAJ8KBK0_9TREE</name>
<keyword evidence="5" id="KW-0862">Zinc</keyword>
<feature type="compositionally biased region" description="Basic residues" evidence="8">
    <location>
        <begin position="186"/>
        <end position="201"/>
    </location>
</feature>
<dbReference type="GeneID" id="30209895"/>
<evidence type="ECO:0008006" key="14">
    <source>
        <dbReference type="Google" id="ProtNLM"/>
    </source>
</evidence>
<dbReference type="PANTHER" id="PTHR45820">
    <property type="entry name" value="FI23527P1"/>
    <property type="match status" value="1"/>
</dbReference>
<reference evidence="12" key="1">
    <citation type="submission" date="2013-07" db="EMBL/GenBank/DDBJ databases">
        <authorList>
            <consortium name="The Broad Institute Genome Sequencing Platform"/>
            <person name="Cuomo C."/>
            <person name="Litvintseva A."/>
            <person name="Chen Y."/>
            <person name="Heitman J."/>
            <person name="Sun S."/>
            <person name="Springer D."/>
            <person name="Dromer F."/>
            <person name="Young S.K."/>
            <person name="Zeng Q."/>
            <person name="Gargeya S."/>
            <person name="Fitzgerald M."/>
            <person name="Abouelleil A."/>
            <person name="Alvarado L."/>
            <person name="Berlin A.M."/>
            <person name="Chapman S.B."/>
            <person name="Dewar J."/>
            <person name="Goldberg J."/>
            <person name="Griggs A."/>
            <person name="Gujja S."/>
            <person name="Hansen M."/>
            <person name="Howarth C."/>
            <person name="Imamovic A."/>
            <person name="Larimer J."/>
            <person name="McCowan C."/>
            <person name="Murphy C."/>
            <person name="Pearson M."/>
            <person name="Priest M."/>
            <person name="Roberts A."/>
            <person name="Saif S."/>
            <person name="Shea T."/>
            <person name="Sykes S."/>
            <person name="Wortman J."/>
            <person name="Nusbaum C."/>
            <person name="Birren B."/>
        </authorList>
    </citation>
    <scope>NUCLEOTIDE SEQUENCE</scope>
    <source>
        <strain evidence="12">CBS 10118</strain>
    </source>
</reference>
<sequence>MVPSGKYSHSDPSAQSCDHKGQESKFAPWTGTGARMSHHGTSQKKGHEPENPKSDGAKIWKLSVVLGISIAFFTVEISIGFKTGALALIADAFHYLNDIVSYIIALVATQPMGYTFAYRRAEILGAFFNASFLIALALSILLQSIERFIYVEEVDHPLWVMIVGCCGLVLNVISILVVHEHAHGGHSHGHSHRYSHGHAHKQSREHSHGLVRRQHHDHPHHRSHRHSPGNSSHSSTEEPLNLDLSRIRASATASISGRQMPSLYVDHSQHHHARHDEDGQEPKRNLGLLGVIVHLFGDDANNVGVIIAAAVMWKLSSPKRFYADPAVSLVIAMMIFLSAIPLAKQTSRVLMEAAPEHINPQNVKEDLMTIPGVISTHDLHLWHLTENEILASVRVRAKVHHIEGWWSIEKELRKCFAAQGVTQITISPEFEPMGSIGRTIVGDMNQSCSWFPTWFVTHSHRSTISTDRSKA</sequence>
<feature type="transmembrane region" description="Helical" evidence="9">
    <location>
        <begin position="124"/>
        <end position="145"/>
    </location>
</feature>
<evidence type="ECO:0000256" key="1">
    <source>
        <dbReference type="ARBA" id="ARBA00004141"/>
    </source>
</evidence>
<dbReference type="EMBL" id="CP144544">
    <property type="protein sequence ID" value="WVW84339.1"/>
    <property type="molecule type" value="Genomic_DNA"/>
</dbReference>
<feature type="domain" description="Cation efflux protein cytoplasmic" evidence="11">
    <location>
        <begin position="356"/>
        <end position="398"/>
    </location>
</feature>
<evidence type="ECO:0000256" key="4">
    <source>
        <dbReference type="ARBA" id="ARBA00022692"/>
    </source>
</evidence>
<dbReference type="Pfam" id="PF01545">
    <property type="entry name" value="Cation_efflux"/>
    <property type="match status" value="1"/>
</dbReference>
<evidence type="ECO:0000256" key="3">
    <source>
        <dbReference type="ARBA" id="ARBA00022448"/>
    </source>
</evidence>
<keyword evidence="7 9" id="KW-0472">Membrane</keyword>
<feature type="region of interest" description="Disordered" evidence="8">
    <location>
        <begin position="186"/>
        <end position="240"/>
    </location>
</feature>
<feature type="transmembrane region" description="Helical" evidence="9">
    <location>
        <begin position="99"/>
        <end position="117"/>
    </location>
</feature>
<keyword evidence="6 9" id="KW-1133">Transmembrane helix</keyword>
<feature type="transmembrane region" description="Helical" evidence="9">
    <location>
        <begin position="321"/>
        <end position="343"/>
    </location>
</feature>
<dbReference type="InterPro" id="IPR027469">
    <property type="entry name" value="Cation_efflux_TMD_sf"/>
</dbReference>
<evidence type="ECO:0000259" key="11">
    <source>
        <dbReference type="Pfam" id="PF16916"/>
    </source>
</evidence>
<proteinExistence type="inferred from homology"/>
<dbReference type="SUPFAM" id="SSF161111">
    <property type="entry name" value="Cation efflux protein transmembrane domain-like"/>
    <property type="match status" value="1"/>
</dbReference>
<dbReference type="InterPro" id="IPR027470">
    <property type="entry name" value="Cation_efflux_CTD"/>
</dbReference>
<dbReference type="Proteomes" id="UP000092730">
    <property type="component" value="Chromosome 4"/>
</dbReference>
<dbReference type="PANTHER" id="PTHR45820:SF5">
    <property type="entry name" value="DIFFUSION FACILITATOR FAMILY METAL ION TRANSPORTER, PUTATIVE-RELATED"/>
    <property type="match status" value="1"/>
</dbReference>
<comment type="subcellular location">
    <subcellularLocation>
        <location evidence="1">Membrane</location>
        <topology evidence="1">Multi-pass membrane protein</topology>
    </subcellularLocation>
</comment>
<feature type="transmembrane region" description="Helical" evidence="9">
    <location>
        <begin position="59"/>
        <end position="79"/>
    </location>
</feature>
<evidence type="ECO:0000256" key="8">
    <source>
        <dbReference type="SAM" id="MobiDB-lite"/>
    </source>
</evidence>
<feature type="compositionally biased region" description="Basic and acidic residues" evidence="8">
    <location>
        <begin position="45"/>
        <end position="54"/>
    </location>
</feature>
<comment type="similarity">
    <text evidence="2">Belongs to the cation diffusion facilitator (CDF) transporter (TC 2.A.4) family. SLC30A subfamily.</text>
</comment>
<keyword evidence="3" id="KW-0813">Transport</keyword>
<evidence type="ECO:0000256" key="6">
    <source>
        <dbReference type="ARBA" id="ARBA00022989"/>
    </source>
</evidence>
<dbReference type="GO" id="GO:0006882">
    <property type="term" value="P:intracellular zinc ion homeostasis"/>
    <property type="evidence" value="ECO:0007669"/>
    <property type="project" value="TreeGrafter"/>
</dbReference>
<dbReference type="Gene3D" id="1.20.1510.10">
    <property type="entry name" value="Cation efflux protein transmembrane domain"/>
    <property type="match status" value="1"/>
</dbReference>
<dbReference type="AlphaFoldDB" id="A0AAJ8KBK0"/>
<dbReference type="NCBIfam" id="TIGR01297">
    <property type="entry name" value="CDF"/>
    <property type="match status" value="1"/>
</dbReference>
<dbReference type="Pfam" id="PF16916">
    <property type="entry name" value="ZT_dimer"/>
    <property type="match status" value="1"/>
</dbReference>
<evidence type="ECO:0000313" key="13">
    <source>
        <dbReference type="Proteomes" id="UP000092730"/>
    </source>
</evidence>
<feature type="region of interest" description="Disordered" evidence="8">
    <location>
        <begin position="1"/>
        <end position="54"/>
    </location>
</feature>
<accession>A0AAJ8KBK0</accession>
<reference evidence="12" key="2">
    <citation type="submission" date="2024-02" db="EMBL/GenBank/DDBJ databases">
        <title>Comparative genomics of Cryptococcus and Kwoniella reveals pathogenesis evolution and contrasting modes of karyotype evolution via chromosome fusion or intercentromeric recombination.</title>
        <authorList>
            <person name="Coelho M.A."/>
            <person name="David-Palma M."/>
            <person name="Shea T."/>
            <person name="Bowers K."/>
            <person name="McGinley-Smith S."/>
            <person name="Mohammad A.W."/>
            <person name="Gnirke A."/>
            <person name="Yurkov A.M."/>
            <person name="Nowrousian M."/>
            <person name="Sun S."/>
            <person name="Cuomo C.A."/>
            <person name="Heitman J."/>
        </authorList>
    </citation>
    <scope>NUCLEOTIDE SEQUENCE</scope>
    <source>
        <strain evidence="12">CBS 10118</strain>
    </source>
</reference>
<keyword evidence="4 9" id="KW-0812">Transmembrane</keyword>
<evidence type="ECO:0000259" key="10">
    <source>
        <dbReference type="Pfam" id="PF01545"/>
    </source>
</evidence>
<dbReference type="GO" id="GO:0016020">
    <property type="term" value="C:membrane"/>
    <property type="evidence" value="ECO:0007669"/>
    <property type="project" value="UniProtKB-SubCell"/>
</dbReference>
<dbReference type="GO" id="GO:0005385">
    <property type="term" value="F:zinc ion transmembrane transporter activity"/>
    <property type="evidence" value="ECO:0007669"/>
    <property type="project" value="TreeGrafter"/>
</dbReference>
<feature type="domain" description="Cation efflux protein transmembrane" evidence="10">
    <location>
        <begin position="64"/>
        <end position="351"/>
    </location>
</feature>
<evidence type="ECO:0000256" key="5">
    <source>
        <dbReference type="ARBA" id="ARBA00022833"/>
    </source>
</evidence>
<dbReference type="InterPro" id="IPR002524">
    <property type="entry name" value="Cation_efflux"/>
</dbReference>
<organism evidence="12 13">
    <name type="scientific">Kwoniella bestiolae CBS 10118</name>
    <dbReference type="NCBI Taxonomy" id="1296100"/>
    <lineage>
        <taxon>Eukaryota</taxon>
        <taxon>Fungi</taxon>
        <taxon>Dikarya</taxon>
        <taxon>Basidiomycota</taxon>
        <taxon>Agaricomycotina</taxon>
        <taxon>Tremellomycetes</taxon>
        <taxon>Tremellales</taxon>
        <taxon>Cryptococcaceae</taxon>
        <taxon>Kwoniella</taxon>
    </lineage>
</organism>
<dbReference type="InterPro" id="IPR058533">
    <property type="entry name" value="Cation_efflux_TM"/>
</dbReference>
<dbReference type="KEGG" id="kbi:30209895"/>
<evidence type="ECO:0000256" key="2">
    <source>
        <dbReference type="ARBA" id="ARBA00008873"/>
    </source>
</evidence>
<evidence type="ECO:0000256" key="9">
    <source>
        <dbReference type="SAM" id="Phobius"/>
    </source>
</evidence>